<feature type="compositionally biased region" description="Polar residues" evidence="6">
    <location>
        <begin position="489"/>
        <end position="505"/>
    </location>
</feature>
<feature type="compositionally biased region" description="Acidic residues" evidence="6">
    <location>
        <begin position="773"/>
        <end position="787"/>
    </location>
</feature>
<dbReference type="PANTHER" id="PTHR46896:SF3">
    <property type="entry name" value="FI06413P-RELATED"/>
    <property type="match status" value="1"/>
</dbReference>
<feature type="compositionally biased region" description="Polar residues" evidence="6">
    <location>
        <begin position="116"/>
        <end position="126"/>
    </location>
</feature>
<dbReference type="Gene3D" id="3.40.395.10">
    <property type="entry name" value="Adenoviral Proteinase, Chain A"/>
    <property type="match status" value="1"/>
</dbReference>
<dbReference type="Gene3D" id="1.10.418.20">
    <property type="match status" value="1"/>
</dbReference>
<keyword evidence="5" id="KW-0378">Hydrolase</keyword>
<dbReference type="EMBL" id="JACAZH010000019">
    <property type="protein sequence ID" value="KAF7346574.1"/>
    <property type="molecule type" value="Genomic_DNA"/>
</dbReference>
<dbReference type="Proteomes" id="UP000623467">
    <property type="component" value="Unassembled WGS sequence"/>
</dbReference>
<dbReference type="GO" id="GO:0006508">
    <property type="term" value="P:proteolysis"/>
    <property type="evidence" value="ECO:0007669"/>
    <property type="project" value="UniProtKB-KW"/>
</dbReference>
<dbReference type="Pfam" id="PF02902">
    <property type="entry name" value="Peptidase_C48"/>
    <property type="match status" value="2"/>
</dbReference>
<dbReference type="PANTHER" id="PTHR46896">
    <property type="entry name" value="SENTRIN-SPECIFIC PROTEASE"/>
    <property type="match status" value="1"/>
</dbReference>
<feature type="compositionally biased region" description="Polar residues" evidence="6">
    <location>
        <begin position="71"/>
        <end position="81"/>
    </location>
</feature>
<evidence type="ECO:0000256" key="4">
    <source>
        <dbReference type="ARBA" id="ARBA00022786"/>
    </source>
</evidence>
<proteinExistence type="inferred from homology"/>
<feature type="compositionally biased region" description="Acidic residues" evidence="6">
    <location>
        <begin position="202"/>
        <end position="213"/>
    </location>
</feature>
<keyword evidence="4" id="KW-0833">Ubl conjugation pathway</keyword>
<keyword evidence="9" id="KW-1185">Reference proteome</keyword>
<feature type="region of interest" description="Disordered" evidence="6">
    <location>
        <begin position="1060"/>
        <end position="1104"/>
    </location>
</feature>
<reference evidence="8" key="1">
    <citation type="submission" date="2020-05" db="EMBL/GenBank/DDBJ databases">
        <title>Mycena genomes resolve the evolution of fungal bioluminescence.</title>
        <authorList>
            <person name="Tsai I.J."/>
        </authorList>
    </citation>
    <scope>NUCLEOTIDE SEQUENCE</scope>
    <source>
        <strain evidence="8">160909Yilan</strain>
    </source>
</reference>
<feature type="region of interest" description="Disordered" evidence="6">
    <location>
        <begin position="16"/>
        <end position="223"/>
    </location>
</feature>
<dbReference type="GO" id="GO:0005634">
    <property type="term" value="C:nucleus"/>
    <property type="evidence" value="ECO:0007669"/>
    <property type="project" value="TreeGrafter"/>
</dbReference>
<feature type="region of interest" description="Disordered" evidence="6">
    <location>
        <begin position="720"/>
        <end position="747"/>
    </location>
</feature>
<feature type="region of interest" description="Disordered" evidence="6">
    <location>
        <begin position="679"/>
        <end position="705"/>
    </location>
</feature>
<evidence type="ECO:0000256" key="1">
    <source>
        <dbReference type="ARBA" id="ARBA00005234"/>
    </source>
</evidence>
<accession>A0A8H6XTR0</accession>
<feature type="compositionally biased region" description="Polar residues" evidence="6">
    <location>
        <begin position="42"/>
        <end position="61"/>
    </location>
</feature>
<feature type="compositionally biased region" description="Polar residues" evidence="6">
    <location>
        <begin position="723"/>
        <end position="740"/>
    </location>
</feature>
<dbReference type="AlphaFoldDB" id="A0A8H6XTR0"/>
<name>A0A8H6XTR0_9AGAR</name>
<feature type="region of interest" description="Disordered" evidence="6">
    <location>
        <begin position="772"/>
        <end position="850"/>
    </location>
</feature>
<dbReference type="GO" id="GO:0016926">
    <property type="term" value="P:protein desumoylation"/>
    <property type="evidence" value="ECO:0007669"/>
    <property type="project" value="TreeGrafter"/>
</dbReference>
<evidence type="ECO:0000259" key="7">
    <source>
        <dbReference type="PROSITE" id="PS50600"/>
    </source>
</evidence>
<dbReference type="GO" id="GO:0005737">
    <property type="term" value="C:cytoplasm"/>
    <property type="evidence" value="ECO:0007669"/>
    <property type="project" value="TreeGrafter"/>
</dbReference>
<feature type="compositionally biased region" description="Basic and acidic residues" evidence="6">
    <location>
        <begin position="788"/>
        <end position="799"/>
    </location>
</feature>
<feature type="region of interest" description="Disordered" evidence="6">
    <location>
        <begin position="891"/>
        <end position="919"/>
    </location>
</feature>
<comment type="similarity">
    <text evidence="1">Belongs to the peptidase C48 family.</text>
</comment>
<evidence type="ECO:0000256" key="3">
    <source>
        <dbReference type="ARBA" id="ARBA00022670"/>
    </source>
</evidence>
<feature type="compositionally biased region" description="Acidic residues" evidence="6">
    <location>
        <begin position="805"/>
        <end position="818"/>
    </location>
</feature>
<evidence type="ECO:0000256" key="6">
    <source>
        <dbReference type="SAM" id="MobiDB-lite"/>
    </source>
</evidence>
<organism evidence="8 9">
    <name type="scientific">Mycena sanguinolenta</name>
    <dbReference type="NCBI Taxonomy" id="230812"/>
    <lineage>
        <taxon>Eukaryota</taxon>
        <taxon>Fungi</taxon>
        <taxon>Dikarya</taxon>
        <taxon>Basidiomycota</taxon>
        <taxon>Agaricomycotina</taxon>
        <taxon>Agaricomycetes</taxon>
        <taxon>Agaricomycetidae</taxon>
        <taxon>Agaricales</taxon>
        <taxon>Marasmiineae</taxon>
        <taxon>Mycenaceae</taxon>
        <taxon>Mycena</taxon>
    </lineage>
</organism>
<gene>
    <name evidence="8" type="ORF">MSAN_01885500</name>
</gene>
<comment type="caution">
    <text evidence="8">The sequence shown here is derived from an EMBL/GenBank/DDBJ whole genome shotgun (WGS) entry which is preliminary data.</text>
</comment>
<protein>
    <recommendedName>
        <fullName evidence="7">Ubiquitin-like protease family profile domain-containing protein</fullName>
    </recommendedName>
</protein>
<feature type="compositionally biased region" description="Basic and acidic residues" evidence="6">
    <location>
        <begin position="1060"/>
        <end position="1069"/>
    </location>
</feature>
<dbReference type="SUPFAM" id="SSF54001">
    <property type="entry name" value="Cysteine proteinases"/>
    <property type="match status" value="1"/>
</dbReference>
<feature type="region of interest" description="Disordered" evidence="6">
    <location>
        <begin position="457"/>
        <end position="552"/>
    </location>
</feature>
<dbReference type="GO" id="GO:0070139">
    <property type="term" value="F:SUMO-specific endopeptidase activity"/>
    <property type="evidence" value="ECO:0007669"/>
    <property type="project" value="TreeGrafter"/>
</dbReference>
<keyword evidence="2" id="KW-0597">Phosphoprotein</keyword>
<dbReference type="InterPro" id="IPR051947">
    <property type="entry name" value="Sentrin-specific_protease"/>
</dbReference>
<sequence>MSSISLDDRAAINTIHGLGRGSLGTPAQLRDASNPLWKRNPTKISPPSNPSRTPSGHNPFSSGRVRDNLHATRSGNPTAQKTVVGYATDLRNGPPPSKKARTDSPPVPRSSRKKVSQQPSNAGPSRSRQRLGDPDNTDVIIVDDEYEDVGQPILRTIEPDDLNIRPGPSGSSRRDSNPLRPVPDGAATTLLREQRKHVPLAPEDDSDPIESDPEPAKSYPGPGNVKAKINVFEGKAAAKEKLPHIDFTELKDKPKISAKERMKGKNKPPSNPIPMVAPANNPLLKPNHTTKPQKKPNFLPIKAWYLGRKFFDEPYHLLWDPVGKIIIRSGDDPGAKVKHTEEIDLRFNAKQVSYVPPNDSADKIFGIQTFEKLPKNKTKDFGTQFSAYFKRGGTHGEGNIVLKFDSASSAWADTAYAEFIEFLQRHVEAREKLIGKAAGKSKWELAGRVADMFATRARRESGSANSSTAPEARAKTPAVAGIPALDTWSPPSTLAIANTTKTASRAQHEGSPDEPIEVGSPTPQNKYTDYTGGGGLRRSARQSVAPQRPQVDPDEVILVYPQGQTGAVNITNGDLSRLAPGEFLNDTLIEFGLKLWLHDLEKENPELVKQIHVFSSFFYKKLDNKDVKDKKNKSPEKGYESVRKWTAKFNLFDKKYVIVPINENLHWYLAIIYQPEHTLKPPLPPKQPTKSPATRQKTRIEAERSPELGQVPVSRMLRPVESRASSVTRRTPSPIDTTVSVEGGRSGTLSPISNLQAEAEVVDQLVTACSITDDADDAPLPETTAEEPEARDTDGEKNSLFDGDSLFDDEDERMDVDGVDAAAEQLSPPPPEAPLNDGGSHTASEEPVERDIMDIDADIDPDESMDPLLLTGNEVESPPAASVVKTGDFYGSAKSRGKRKAQSPARETISLTQDSLPVEEAEADEPEVEVIDGQPLTHVFILDSLGGRHLRVCNVLGQYLQLEAREKQGIAIENSRKSVGKQAQVPQQPNFCDCGIYLLHLAQTFISDPEHYFALINKKKGTVNSVEREKEWKNDQTKTLRQSLADRIKELSLEWKNQKELKKTKKEESVPESSDDDVDIVETTPAVPPRHRKAPPTGRAMRIR</sequence>
<dbReference type="InterPro" id="IPR003653">
    <property type="entry name" value="Peptidase_C48_C"/>
</dbReference>
<evidence type="ECO:0000256" key="2">
    <source>
        <dbReference type="ARBA" id="ARBA00022553"/>
    </source>
</evidence>
<dbReference type="InterPro" id="IPR038765">
    <property type="entry name" value="Papain-like_cys_pep_sf"/>
</dbReference>
<evidence type="ECO:0000313" key="9">
    <source>
        <dbReference type="Proteomes" id="UP000623467"/>
    </source>
</evidence>
<feature type="domain" description="Ubiquitin-like protease family profile" evidence="7">
    <location>
        <begin position="568"/>
        <end position="1005"/>
    </location>
</feature>
<evidence type="ECO:0000256" key="5">
    <source>
        <dbReference type="ARBA" id="ARBA00022801"/>
    </source>
</evidence>
<evidence type="ECO:0000313" key="8">
    <source>
        <dbReference type="EMBL" id="KAF7346574.1"/>
    </source>
</evidence>
<dbReference type="PROSITE" id="PS50600">
    <property type="entry name" value="ULP_PROTEASE"/>
    <property type="match status" value="1"/>
</dbReference>
<dbReference type="OrthoDB" id="442460at2759"/>
<keyword evidence="3" id="KW-0645">Protease</keyword>